<proteinExistence type="predicted"/>
<protein>
    <submittedName>
        <fullName evidence="1">Uncharacterized protein</fullName>
    </submittedName>
</protein>
<dbReference type="EMBL" id="GCES01103129">
    <property type="protein sequence ID" value="JAQ83193.1"/>
    <property type="molecule type" value="Transcribed_RNA"/>
</dbReference>
<name>A0A146SGI2_FUNHE</name>
<reference evidence="1" key="1">
    <citation type="submission" date="2015-01" db="EMBL/GenBank/DDBJ databases">
        <title>EvidentialGene: Evidence-directed Construction of Complete mRNA Transcriptomes without Genomes.</title>
        <authorList>
            <person name="Gilbert D.G."/>
        </authorList>
    </citation>
    <scope>NUCLEOTIDE SEQUENCE</scope>
</reference>
<sequence length="79" mass="9337">MIFFISLLMSITGVYVVKYCLWPYRVFICYEILVSGVALEPLEHATLTQHDCYNLATRLIYLQLWRLHPVVLLLESQQF</sequence>
<accession>A0A146SGI2</accession>
<dbReference type="EMBL" id="GCES01106654">
    <property type="protein sequence ID" value="JAQ79668.1"/>
    <property type="molecule type" value="Transcribed_RNA"/>
</dbReference>
<organism evidence="1">
    <name type="scientific">Fundulus heteroclitus</name>
    <name type="common">Killifish</name>
    <name type="synonym">Mummichog</name>
    <dbReference type="NCBI Taxonomy" id="8078"/>
    <lineage>
        <taxon>Eukaryota</taxon>
        <taxon>Metazoa</taxon>
        <taxon>Chordata</taxon>
        <taxon>Craniata</taxon>
        <taxon>Vertebrata</taxon>
        <taxon>Euteleostomi</taxon>
        <taxon>Actinopterygii</taxon>
        <taxon>Neopterygii</taxon>
        <taxon>Teleostei</taxon>
        <taxon>Neoteleostei</taxon>
        <taxon>Acanthomorphata</taxon>
        <taxon>Ovalentaria</taxon>
        <taxon>Atherinomorphae</taxon>
        <taxon>Cyprinodontiformes</taxon>
        <taxon>Fundulidae</taxon>
        <taxon>Fundulus</taxon>
    </lineage>
</organism>
<dbReference type="AlphaFoldDB" id="A0A146SGI2"/>
<evidence type="ECO:0000313" key="1">
    <source>
        <dbReference type="EMBL" id="JAQ79668.1"/>
    </source>
</evidence>